<sequence>MSTPRRIVVDDTDPTIKYGPNQWFPHDPNQLQVGNLGQIWNDTSHSTSSNGATLTFPFNGTSISVLGSIIIATNPDGSTDPSYVCLVDNEKIDNGTNPAFAFPENNWLLCNQSALQPGPHELTIRVQTHTQPFYLDSIYYTPTPDISYDGAVLEYLSSDPAITYGSGWEFFPVEDHENITQTKGSQVSIDFRGTALTLVGYVPQELPHNATTASYAVDGGAPTTFTLTGLPPDGTTTGFNVPIFSIDHLAPAQHNVVVTYEGDSTKTPLVVQTFFVTNSTTAAAAAAAASPPSSSGNPPAASSPSGSAQTAAAHSSAGAIAGGLVAGLAVLAALAGLLFWWLRRRARGDA</sequence>
<feature type="transmembrane region" description="Helical" evidence="2">
    <location>
        <begin position="319"/>
        <end position="342"/>
    </location>
</feature>
<name>A0AAD6YE56_9AGAR</name>
<keyword evidence="2" id="KW-0472">Membrane</keyword>
<dbReference type="Proteomes" id="UP001219525">
    <property type="component" value="Unassembled WGS sequence"/>
</dbReference>
<evidence type="ECO:0000256" key="2">
    <source>
        <dbReference type="SAM" id="Phobius"/>
    </source>
</evidence>
<reference evidence="3" key="1">
    <citation type="submission" date="2023-03" db="EMBL/GenBank/DDBJ databases">
        <title>Massive genome expansion in bonnet fungi (Mycena s.s.) driven by repeated elements and novel gene families across ecological guilds.</title>
        <authorList>
            <consortium name="Lawrence Berkeley National Laboratory"/>
            <person name="Harder C.B."/>
            <person name="Miyauchi S."/>
            <person name="Viragh M."/>
            <person name="Kuo A."/>
            <person name="Thoen E."/>
            <person name="Andreopoulos B."/>
            <person name="Lu D."/>
            <person name="Skrede I."/>
            <person name="Drula E."/>
            <person name="Henrissat B."/>
            <person name="Morin E."/>
            <person name="Kohler A."/>
            <person name="Barry K."/>
            <person name="LaButti K."/>
            <person name="Morin E."/>
            <person name="Salamov A."/>
            <person name="Lipzen A."/>
            <person name="Mereny Z."/>
            <person name="Hegedus B."/>
            <person name="Baldrian P."/>
            <person name="Stursova M."/>
            <person name="Weitz H."/>
            <person name="Taylor A."/>
            <person name="Grigoriev I.V."/>
            <person name="Nagy L.G."/>
            <person name="Martin F."/>
            <person name="Kauserud H."/>
        </authorList>
    </citation>
    <scope>NUCLEOTIDE SEQUENCE</scope>
    <source>
        <strain evidence="3">9144</strain>
    </source>
</reference>
<evidence type="ECO:0000256" key="1">
    <source>
        <dbReference type="SAM" id="MobiDB-lite"/>
    </source>
</evidence>
<keyword evidence="4" id="KW-1185">Reference proteome</keyword>
<proteinExistence type="predicted"/>
<dbReference type="AlphaFoldDB" id="A0AAD6YE56"/>
<organism evidence="3 4">
    <name type="scientific">Mycena pura</name>
    <dbReference type="NCBI Taxonomy" id="153505"/>
    <lineage>
        <taxon>Eukaryota</taxon>
        <taxon>Fungi</taxon>
        <taxon>Dikarya</taxon>
        <taxon>Basidiomycota</taxon>
        <taxon>Agaricomycotina</taxon>
        <taxon>Agaricomycetes</taxon>
        <taxon>Agaricomycetidae</taxon>
        <taxon>Agaricales</taxon>
        <taxon>Marasmiineae</taxon>
        <taxon>Mycenaceae</taxon>
        <taxon>Mycena</taxon>
    </lineage>
</organism>
<protein>
    <submittedName>
        <fullName evidence="3">Uncharacterized protein</fullName>
    </submittedName>
</protein>
<keyword evidence="2" id="KW-0812">Transmembrane</keyword>
<gene>
    <name evidence="3" type="ORF">GGX14DRAFT_315427</name>
</gene>
<comment type="caution">
    <text evidence="3">The sequence shown here is derived from an EMBL/GenBank/DDBJ whole genome shotgun (WGS) entry which is preliminary data.</text>
</comment>
<dbReference type="Gene3D" id="2.60.120.260">
    <property type="entry name" value="Galactose-binding domain-like"/>
    <property type="match status" value="2"/>
</dbReference>
<keyword evidence="2" id="KW-1133">Transmembrane helix</keyword>
<evidence type="ECO:0000313" key="4">
    <source>
        <dbReference type="Proteomes" id="UP001219525"/>
    </source>
</evidence>
<evidence type="ECO:0000313" key="3">
    <source>
        <dbReference type="EMBL" id="KAJ7216386.1"/>
    </source>
</evidence>
<dbReference type="EMBL" id="JARJCW010000015">
    <property type="protein sequence ID" value="KAJ7216386.1"/>
    <property type="molecule type" value="Genomic_DNA"/>
</dbReference>
<accession>A0AAD6YE56</accession>
<feature type="non-terminal residue" evidence="3">
    <location>
        <position position="1"/>
    </location>
</feature>
<feature type="region of interest" description="Disordered" evidence="1">
    <location>
        <begin position="288"/>
        <end position="309"/>
    </location>
</feature>